<protein>
    <recommendedName>
        <fullName evidence="5">ATP-dependent RNA helicase</fullName>
        <ecNumber evidence="5">3.6.4.13</ecNumber>
    </recommendedName>
</protein>
<keyword evidence="5" id="KW-0347">Helicase</keyword>
<comment type="similarity">
    <text evidence="5">Belongs to the DEAD box helicase family.</text>
</comment>
<dbReference type="Pfam" id="PF00271">
    <property type="entry name" value="Helicase_C"/>
    <property type="match status" value="1"/>
</dbReference>
<dbReference type="CDD" id="cd17956">
    <property type="entry name" value="DEADc_DDX51"/>
    <property type="match status" value="1"/>
</dbReference>
<comment type="caution">
    <text evidence="9">The sequence shown here is derived from an EMBL/GenBank/DDBJ whole genome shotgun (WGS) entry which is preliminary data.</text>
</comment>
<feature type="compositionally biased region" description="Acidic residues" evidence="6">
    <location>
        <begin position="526"/>
        <end position="538"/>
    </location>
</feature>
<feature type="region of interest" description="Disordered" evidence="6">
    <location>
        <begin position="514"/>
        <end position="544"/>
    </location>
</feature>
<dbReference type="InterPro" id="IPR011545">
    <property type="entry name" value="DEAD/DEAH_box_helicase_dom"/>
</dbReference>
<dbReference type="InterPro" id="IPR014001">
    <property type="entry name" value="Helicase_ATP-bd"/>
</dbReference>
<evidence type="ECO:0000256" key="6">
    <source>
        <dbReference type="SAM" id="MobiDB-lite"/>
    </source>
</evidence>
<evidence type="ECO:0000259" key="8">
    <source>
        <dbReference type="PROSITE" id="PS51194"/>
    </source>
</evidence>
<keyword evidence="4 5" id="KW-0694">RNA-binding</keyword>
<dbReference type="PROSITE" id="PS51194">
    <property type="entry name" value="HELICASE_CTER"/>
    <property type="match status" value="1"/>
</dbReference>
<dbReference type="AlphaFoldDB" id="A0A364N4S6"/>
<dbReference type="SUPFAM" id="SSF52540">
    <property type="entry name" value="P-loop containing nucleoside triphosphate hydrolases"/>
    <property type="match status" value="2"/>
</dbReference>
<name>A0A364N4S6_STELY</name>
<dbReference type="SMART" id="SM00487">
    <property type="entry name" value="DEXDc"/>
    <property type="match status" value="1"/>
</dbReference>
<dbReference type="Proteomes" id="UP000249619">
    <property type="component" value="Unassembled WGS sequence"/>
</dbReference>
<feature type="compositionally biased region" description="Basic and acidic residues" evidence="6">
    <location>
        <begin position="99"/>
        <end position="122"/>
    </location>
</feature>
<dbReference type="EC" id="3.6.4.13" evidence="5"/>
<sequence length="717" mass="78205">MPAPLFKRFAPPAPAPAPAIQKQPSPVPVHNEVAKASSPSPSPPAVEAIAASSPAHVEEAVVADAPKSIKKPKKRKREVEVANDDNDEVSKKHKNILSKFEKASKLAEAKSQQHEEEATKGDEEQEELHDLGPMPQPAPVPEPVYEPTFSTLPTWLAQPTTVEASKTAPFTGLGVDPAFVKKLEKQGFKDALAVQTALLPMLHPGFDQHLGDICVSAKTGSGKTLAYLLPIIEALKHRAVPILSAVVVVPSRQLVNQALQVAEELCAGTKIKVGTALGNVAFATEQKQLVKMRAQYNPEKAVELNEKASRLHQTGFMERGGLYDDLKSMPLGHIPQYDSGVDILICTPGRLVEHIEHTTGFLLNTVRWLVIDEADQLLNQNFQGWANVLMEAIHGETPAEFMNAQEAIRTRERSVNSTWSVALPARRQLTKVVLSATMEKDLTKLGTLKLRRPKLVVVQDETAEPQPLENEDNVFELPSTLEEFSVHVGDGSNKPLHLLHVLLNYVFTSYQPASDSSDSSSSDSSSDSDSDSDSDEEAERTSISQQTGRVLIFTKSTESASRLSHLLSVLMPAFKNYMKTMTRALTADASRKLLKSFSSGAIKILIASDAASRGLDIPDITHVINYDLPTSITSYVHRVGRTARAGKAGQAWTLFTKTEAAWFLKQVAKGDSIKRGSKKVKRMEWKESTVTADGKKKAYRTALKQLESAVTGNTGAE</sequence>
<dbReference type="PROSITE" id="PS51192">
    <property type="entry name" value="HELICASE_ATP_BIND_1"/>
    <property type="match status" value="1"/>
</dbReference>
<evidence type="ECO:0000313" key="10">
    <source>
        <dbReference type="Proteomes" id="UP000249619"/>
    </source>
</evidence>
<comment type="function">
    <text evidence="5">RNA helicase.</text>
</comment>
<dbReference type="EMBL" id="QGDH01000053">
    <property type="protein sequence ID" value="RAR11874.1"/>
    <property type="molecule type" value="Genomic_DNA"/>
</dbReference>
<feature type="compositionally biased region" description="Low complexity" evidence="6">
    <location>
        <begin position="45"/>
        <end position="55"/>
    </location>
</feature>
<proteinExistence type="inferred from homology"/>
<evidence type="ECO:0000256" key="5">
    <source>
        <dbReference type="RuleBase" id="RU365068"/>
    </source>
</evidence>
<dbReference type="GO" id="GO:0005524">
    <property type="term" value="F:ATP binding"/>
    <property type="evidence" value="ECO:0007669"/>
    <property type="project" value="UniProtKB-UniRule"/>
</dbReference>
<gene>
    <name evidence="9" type="ORF">DDE83_004342</name>
</gene>
<dbReference type="SMART" id="SM00490">
    <property type="entry name" value="HELICc"/>
    <property type="match status" value="1"/>
</dbReference>
<keyword evidence="2 5" id="KW-0378">Hydrolase</keyword>
<dbReference type="Pfam" id="PF00270">
    <property type="entry name" value="DEAD"/>
    <property type="match status" value="2"/>
</dbReference>
<evidence type="ECO:0000256" key="2">
    <source>
        <dbReference type="ARBA" id="ARBA00022801"/>
    </source>
</evidence>
<evidence type="ECO:0000256" key="3">
    <source>
        <dbReference type="ARBA" id="ARBA00022840"/>
    </source>
</evidence>
<reference evidence="10" key="1">
    <citation type="submission" date="2018-05" db="EMBL/GenBank/DDBJ databases">
        <title>Draft genome sequence of Stemphylium lycopersici strain CIDEFI 213.</title>
        <authorList>
            <person name="Medina R."/>
            <person name="Franco M.E.E."/>
            <person name="Lucentini C.G."/>
            <person name="Saparrat M.C.N."/>
            <person name="Balatti P.A."/>
        </authorList>
    </citation>
    <scope>NUCLEOTIDE SEQUENCE [LARGE SCALE GENOMIC DNA]</scope>
    <source>
        <strain evidence="10">CIDEFI 213</strain>
    </source>
</reference>
<evidence type="ECO:0000313" key="9">
    <source>
        <dbReference type="EMBL" id="RAR11874.1"/>
    </source>
</evidence>
<dbReference type="PANTHER" id="PTHR24031">
    <property type="entry name" value="RNA HELICASE"/>
    <property type="match status" value="1"/>
</dbReference>
<dbReference type="GO" id="GO:0016787">
    <property type="term" value="F:hydrolase activity"/>
    <property type="evidence" value="ECO:0007669"/>
    <property type="project" value="UniProtKB-KW"/>
</dbReference>
<dbReference type="InterPro" id="IPR027417">
    <property type="entry name" value="P-loop_NTPase"/>
</dbReference>
<dbReference type="InterPro" id="IPR001650">
    <property type="entry name" value="Helicase_C-like"/>
</dbReference>
<keyword evidence="1 5" id="KW-0547">Nucleotide-binding</keyword>
<dbReference type="Gene3D" id="3.40.50.300">
    <property type="entry name" value="P-loop containing nucleotide triphosphate hydrolases"/>
    <property type="match status" value="2"/>
</dbReference>
<feature type="compositionally biased region" description="Low complexity" evidence="6">
    <location>
        <begin position="514"/>
        <end position="525"/>
    </location>
</feature>
<evidence type="ECO:0000256" key="1">
    <source>
        <dbReference type="ARBA" id="ARBA00022741"/>
    </source>
</evidence>
<feature type="region of interest" description="Disordered" evidence="6">
    <location>
        <begin position="1"/>
        <end position="142"/>
    </location>
</feature>
<feature type="domain" description="Helicase C-terminal" evidence="8">
    <location>
        <begin position="535"/>
        <end position="691"/>
    </location>
</feature>
<dbReference type="GO" id="GO:0003723">
    <property type="term" value="F:RNA binding"/>
    <property type="evidence" value="ECO:0007669"/>
    <property type="project" value="UniProtKB-UniRule"/>
</dbReference>
<feature type="domain" description="Helicase ATP-binding" evidence="7">
    <location>
        <begin position="204"/>
        <end position="456"/>
    </location>
</feature>
<organism evidence="9 10">
    <name type="scientific">Stemphylium lycopersici</name>
    <name type="common">Tomato gray leaf spot disease fungus</name>
    <name type="synonym">Thyrospora lycopersici</name>
    <dbReference type="NCBI Taxonomy" id="183478"/>
    <lineage>
        <taxon>Eukaryota</taxon>
        <taxon>Fungi</taxon>
        <taxon>Dikarya</taxon>
        <taxon>Ascomycota</taxon>
        <taxon>Pezizomycotina</taxon>
        <taxon>Dothideomycetes</taxon>
        <taxon>Pleosporomycetidae</taxon>
        <taxon>Pleosporales</taxon>
        <taxon>Pleosporineae</taxon>
        <taxon>Pleosporaceae</taxon>
        <taxon>Stemphylium</taxon>
    </lineage>
</organism>
<dbReference type="STRING" id="183478.A0A364N4S6"/>
<keyword evidence="3 5" id="KW-0067">ATP-binding</keyword>
<dbReference type="CDD" id="cd18787">
    <property type="entry name" value="SF2_C_DEAD"/>
    <property type="match status" value="1"/>
</dbReference>
<accession>A0A364N4S6</accession>
<comment type="catalytic activity">
    <reaction evidence="5">
        <text>ATP + H2O = ADP + phosphate + H(+)</text>
        <dbReference type="Rhea" id="RHEA:13065"/>
        <dbReference type="ChEBI" id="CHEBI:15377"/>
        <dbReference type="ChEBI" id="CHEBI:15378"/>
        <dbReference type="ChEBI" id="CHEBI:30616"/>
        <dbReference type="ChEBI" id="CHEBI:43474"/>
        <dbReference type="ChEBI" id="CHEBI:456216"/>
        <dbReference type="EC" id="3.6.4.13"/>
    </reaction>
</comment>
<dbReference type="GO" id="GO:0003724">
    <property type="term" value="F:RNA helicase activity"/>
    <property type="evidence" value="ECO:0007669"/>
    <property type="project" value="UniProtKB-EC"/>
</dbReference>
<evidence type="ECO:0000259" key="7">
    <source>
        <dbReference type="PROSITE" id="PS51192"/>
    </source>
</evidence>
<comment type="domain">
    <text evidence="5">The Q motif is unique to and characteristic of the DEAD box family of RNA helicases and controls ATP binding and hydrolysis.</text>
</comment>
<evidence type="ECO:0000256" key="4">
    <source>
        <dbReference type="ARBA" id="ARBA00022884"/>
    </source>
</evidence>
<keyword evidence="10" id="KW-1185">Reference proteome</keyword>